<sequence>MKIKEITIYGFGRWIDQTFSFSESHLITLFGDNESGKTTLHQFMIYMLFGMTKKQCDFYRPKTSSKLGGRMIIEHSSEGTIRIERLDAAELRCFDNQGEEKDPAWFESLLGNINAETFQSIYSFSEQDVNVLEDMNEADISELLLSVGLTGSAAIYKAEKKLQTELQKRFRPSGTKPVINEKLGELRTRDKQTEEKKQLEKSYKEQIEKMHALENKHKRKKEQIAETNEQLEKEKMLENTLPIRKEILRIAEELQELADVRDFPLDNQEQVKTIYADRSQIDREIHSQQATLDSYITKKQEIEAVSLEDTAQEELQGLLNQKAEITLMMERQKTLEADYHYKAREISEMIQEKQIDITTEELEKLELPFYLEKEWAAIRKEQEYTQENLTDNKQQREKLMQEKSRLEEEKKEVEKQLLADVHVKELEQRIAVYQQRNPQDDRQQQDMHQLLEQMMQGKRKHQKTGTAVGIILVLTVALIGFSGNMPWLYVLSLAGAIGVYYFRHMQEQSIRTFKQQQEEWQQNHAEPEMDVTAAEYAEAQEILEEQQSLQHHLSTLQDALQQTIRKLEINETKQSDLEKRQQRLEERIVNQQQPFPFLQSIDIFYWQDVYHLLQKLLQLTKEKQRMKTESDRTQEQLNQFASQVKNWLEQNGFSSETALEEMLRILENIQQQEQQRQHEMQQLDQLIKDAENKQLALNQRRNYYIEEQDKLLEAAGAASEEDYFEKQERKEHFNKLFSRQEELEERIQMMLPEKWQQKWMEESVETDQSYKNKKELELALAEEEEALEEIKSQLAEQKLRIEQLESAEDISLHMHELAMEKEELQDMVQEWAVQKTALRMLLAAKNQYKDKYLTLVIEAAQIYFKEITGNQYDTIYAATDEKPFQVENSKNKQRFHVGELSKGTKDQLYISLRFAINEVMAKASGLPFLMDDALVHFDKNRTKRMQQVLKRLSENQQVILFTCHQDFAEAANGEIVHLSS</sequence>
<dbReference type="InterPro" id="IPR038734">
    <property type="entry name" value="YhaN_AAA"/>
</dbReference>
<feature type="domain" description="YhaN AAA" evidence="3">
    <location>
        <begin position="1"/>
        <end position="197"/>
    </location>
</feature>
<reference evidence="5" key="1">
    <citation type="journal article" date="2019" name="Int. J. Syst. Evol. Microbiol.">
        <title>The Global Catalogue of Microorganisms (GCM) 10K type strain sequencing project: providing services to taxonomists for standard genome sequencing and annotation.</title>
        <authorList>
            <consortium name="The Broad Institute Genomics Platform"/>
            <consortium name="The Broad Institute Genome Sequencing Center for Infectious Disease"/>
            <person name="Wu L."/>
            <person name="Ma J."/>
        </authorList>
    </citation>
    <scope>NUCLEOTIDE SEQUENCE [LARGE SCALE GENOMIC DNA]</scope>
    <source>
        <strain evidence="5">CCUG 56608</strain>
    </source>
</reference>
<dbReference type="PANTHER" id="PTHR41259:SF1">
    <property type="entry name" value="DOUBLE-STRAND BREAK REPAIR RAD50 ATPASE, PUTATIVE-RELATED"/>
    <property type="match status" value="1"/>
</dbReference>
<evidence type="ECO:0000256" key="2">
    <source>
        <dbReference type="SAM" id="Phobius"/>
    </source>
</evidence>
<feature type="coiled-coil region" evidence="1">
    <location>
        <begin position="773"/>
        <end position="834"/>
    </location>
</feature>
<dbReference type="RefSeq" id="WP_379591344.1">
    <property type="nucleotide sequence ID" value="NZ_JBHTKK010000006.1"/>
</dbReference>
<organism evidence="4 5">
    <name type="scientific">Oceanobacillus locisalsi</name>
    <dbReference type="NCBI Taxonomy" id="546107"/>
    <lineage>
        <taxon>Bacteria</taxon>
        <taxon>Bacillati</taxon>
        <taxon>Bacillota</taxon>
        <taxon>Bacilli</taxon>
        <taxon>Bacillales</taxon>
        <taxon>Bacillaceae</taxon>
        <taxon>Oceanobacillus</taxon>
    </lineage>
</organism>
<keyword evidence="5" id="KW-1185">Reference proteome</keyword>
<protein>
    <submittedName>
        <fullName evidence="4">AAA family ATPase</fullName>
    </submittedName>
</protein>
<dbReference type="Proteomes" id="UP001597041">
    <property type="component" value="Unassembled WGS sequence"/>
</dbReference>
<feature type="coiled-coil region" evidence="1">
    <location>
        <begin position="189"/>
        <end position="237"/>
    </location>
</feature>
<keyword evidence="2" id="KW-0472">Membrane</keyword>
<dbReference type="PANTHER" id="PTHR41259">
    <property type="entry name" value="DOUBLE-STRAND BREAK REPAIR RAD50 ATPASE, PUTATIVE-RELATED"/>
    <property type="match status" value="1"/>
</dbReference>
<keyword evidence="1" id="KW-0175">Coiled coil</keyword>
<accession>A0ABW3NGZ1</accession>
<name>A0ABW3NGZ1_9BACI</name>
<dbReference type="InterPro" id="IPR027417">
    <property type="entry name" value="P-loop_NTPase"/>
</dbReference>
<evidence type="ECO:0000256" key="1">
    <source>
        <dbReference type="SAM" id="Coils"/>
    </source>
</evidence>
<feature type="transmembrane region" description="Helical" evidence="2">
    <location>
        <begin position="464"/>
        <end position="481"/>
    </location>
</feature>
<gene>
    <name evidence="4" type="ORF">ACFQ19_06905</name>
</gene>
<dbReference type="EMBL" id="JBHTKK010000006">
    <property type="protein sequence ID" value="MFD1065750.1"/>
    <property type="molecule type" value="Genomic_DNA"/>
</dbReference>
<evidence type="ECO:0000313" key="4">
    <source>
        <dbReference type="EMBL" id="MFD1065750.1"/>
    </source>
</evidence>
<dbReference type="SUPFAM" id="SSF52540">
    <property type="entry name" value="P-loop containing nucleoside triphosphate hydrolases"/>
    <property type="match status" value="1"/>
</dbReference>
<dbReference type="Pfam" id="PF13514">
    <property type="entry name" value="AAA_27"/>
    <property type="match status" value="1"/>
</dbReference>
<keyword evidence="2" id="KW-1133">Transmembrane helix</keyword>
<dbReference type="Gene3D" id="3.40.50.300">
    <property type="entry name" value="P-loop containing nucleotide triphosphate hydrolases"/>
    <property type="match status" value="2"/>
</dbReference>
<keyword evidence="2" id="KW-0812">Transmembrane</keyword>
<proteinExistence type="predicted"/>
<evidence type="ECO:0000313" key="5">
    <source>
        <dbReference type="Proteomes" id="UP001597041"/>
    </source>
</evidence>
<feature type="coiled-coil region" evidence="1">
    <location>
        <begin position="389"/>
        <end position="419"/>
    </location>
</feature>
<feature type="coiled-coil region" evidence="1">
    <location>
        <begin position="616"/>
        <end position="700"/>
    </location>
</feature>
<comment type="caution">
    <text evidence="4">The sequence shown here is derived from an EMBL/GenBank/DDBJ whole genome shotgun (WGS) entry which is preliminary data.</text>
</comment>
<evidence type="ECO:0000259" key="3">
    <source>
        <dbReference type="Pfam" id="PF13514"/>
    </source>
</evidence>